<reference evidence="1" key="1">
    <citation type="journal article" date="2015" name="Nature">
        <title>Complex archaea that bridge the gap between prokaryotes and eukaryotes.</title>
        <authorList>
            <person name="Spang A."/>
            <person name="Saw J.H."/>
            <person name="Jorgensen S.L."/>
            <person name="Zaremba-Niedzwiedzka K."/>
            <person name="Martijn J."/>
            <person name="Lind A.E."/>
            <person name="van Eijk R."/>
            <person name="Schleper C."/>
            <person name="Guy L."/>
            <person name="Ettema T.J."/>
        </authorList>
    </citation>
    <scope>NUCLEOTIDE SEQUENCE</scope>
</reference>
<evidence type="ECO:0000313" key="1">
    <source>
        <dbReference type="EMBL" id="KKL80096.1"/>
    </source>
</evidence>
<name>A0A0F9FNP2_9ZZZZ</name>
<feature type="non-terminal residue" evidence="1">
    <location>
        <position position="98"/>
    </location>
</feature>
<protein>
    <submittedName>
        <fullName evidence="1">Uncharacterized protein</fullName>
    </submittedName>
</protein>
<dbReference type="Gene3D" id="3.40.50.970">
    <property type="match status" value="1"/>
</dbReference>
<dbReference type="InterPro" id="IPR029061">
    <property type="entry name" value="THDP-binding"/>
</dbReference>
<sequence length="98" mass="10788">MNYVEELTSAMTWLGEQPDTVFIGQSVAYPGNSLYGTLKGVSGEKKLELPVAEEMQMGMSIGMAMTGKVVISIFPRMDFLLLALNQLVNHLDKGLYPM</sequence>
<accession>A0A0F9FNP2</accession>
<dbReference type="EMBL" id="LAZR01022958">
    <property type="protein sequence ID" value="KKL80096.1"/>
    <property type="molecule type" value="Genomic_DNA"/>
</dbReference>
<comment type="caution">
    <text evidence="1">The sequence shown here is derived from an EMBL/GenBank/DDBJ whole genome shotgun (WGS) entry which is preliminary data.</text>
</comment>
<organism evidence="1">
    <name type="scientific">marine sediment metagenome</name>
    <dbReference type="NCBI Taxonomy" id="412755"/>
    <lineage>
        <taxon>unclassified sequences</taxon>
        <taxon>metagenomes</taxon>
        <taxon>ecological metagenomes</taxon>
    </lineage>
</organism>
<dbReference type="SUPFAM" id="SSF52518">
    <property type="entry name" value="Thiamin diphosphate-binding fold (THDP-binding)"/>
    <property type="match status" value="1"/>
</dbReference>
<gene>
    <name evidence="1" type="ORF">LCGC14_2008200</name>
</gene>
<proteinExistence type="predicted"/>
<dbReference type="AlphaFoldDB" id="A0A0F9FNP2"/>